<protein>
    <submittedName>
        <fullName evidence="2">Permease prefix domain 1-containing protein</fullName>
    </submittedName>
</protein>
<dbReference type="RefSeq" id="WP_317966188.1">
    <property type="nucleotide sequence ID" value="NZ_CP129118.1"/>
</dbReference>
<sequence>MKPAFERFVTGIVRQTDCNREEREDLYEELLSHLECSFIDYKNEGYSEEEAMRTAMTNFGTEQEVGNQLQEAMYPKRKGMMLGLAVASLLYAYSVYASQLFVMGDAHIIWLVAAVIVSAAILYVTVRPVTSLNRRLWMNGLLLVHLFIFFYGLLLATDLDNRLSVGLTIIACLILLLGILLVYRTTIYDYPAKDQLAGSGMKWLHFINITTGIFVVFVSLFFVWAMLWFTDEFSAMFLLTLLPISAWAISYAIQLRLMKQQKPVWAYAVVIFQMAIILSGLAYWIVVF</sequence>
<feature type="transmembrane region" description="Helical" evidence="1">
    <location>
        <begin position="107"/>
        <end position="124"/>
    </location>
</feature>
<feature type="transmembrane region" description="Helical" evidence="1">
    <location>
        <begin position="80"/>
        <end position="101"/>
    </location>
</feature>
<keyword evidence="1" id="KW-0472">Membrane</keyword>
<dbReference type="NCBIfam" id="NF038403">
    <property type="entry name" value="perm_prefix_1"/>
    <property type="match status" value="1"/>
</dbReference>
<proteinExistence type="predicted"/>
<evidence type="ECO:0000313" key="3">
    <source>
        <dbReference type="Proteomes" id="UP001303902"/>
    </source>
</evidence>
<accession>A0ABZ0L511</accession>
<feature type="transmembrane region" description="Helical" evidence="1">
    <location>
        <begin position="203"/>
        <end position="227"/>
    </location>
</feature>
<reference evidence="2 3" key="1">
    <citation type="submission" date="2023-06" db="EMBL/GenBank/DDBJ databases">
        <title>Sporosarcina sp. nov., isolated from Korean tranditional fermented seafood 'Jeotgal'.</title>
        <authorList>
            <person name="Yang A.I."/>
            <person name="Shin N.-R."/>
        </authorList>
    </citation>
    <scope>NUCLEOTIDE SEQUENCE [LARGE SCALE GENOMIC DNA]</scope>
    <source>
        <strain evidence="2 3">T2O-4</strain>
    </source>
</reference>
<dbReference type="InterPro" id="IPR047928">
    <property type="entry name" value="Perm_prefix_1"/>
</dbReference>
<keyword evidence="1" id="KW-0812">Transmembrane</keyword>
<feature type="transmembrane region" description="Helical" evidence="1">
    <location>
        <begin position="265"/>
        <end position="286"/>
    </location>
</feature>
<dbReference type="EMBL" id="CP129118">
    <property type="protein sequence ID" value="WOV86727.1"/>
    <property type="molecule type" value="Genomic_DNA"/>
</dbReference>
<feature type="transmembrane region" description="Helical" evidence="1">
    <location>
        <begin position="136"/>
        <end position="157"/>
    </location>
</feature>
<feature type="transmembrane region" description="Helical" evidence="1">
    <location>
        <begin position="233"/>
        <end position="253"/>
    </location>
</feature>
<evidence type="ECO:0000256" key="1">
    <source>
        <dbReference type="SAM" id="Phobius"/>
    </source>
</evidence>
<gene>
    <name evidence="2" type="ORF">QWT69_12700</name>
</gene>
<evidence type="ECO:0000313" key="2">
    <source>
        <dbReference type="EMBL" id="WOV86727.1"/>
    </source>
</evidence>
<keyword evidence="3" id="KW-1185">Reference proteome</keyword>
<dbReference type="Proteomes" id="UP001303902">
    <property type="component" value="Chromosome"/>
</dbReference>
<organism evidence="2 3">
    <name type="scientific">Sporosarcina oncorhynchi</name>
    <dbReference type="NCBI Taxonomy" id="3056444"/>
    <lineage>
        <taxon>Bacteria</taxon>
        <taxon>Bacillati</taxon>
        <taxon>Bacillota</taxon>
        <taxon>Bacilli</taxon>
        <taxon>Bacillales</taxon>
        <taxon>Caryophanaceae</taxon>
        <taxon>Sporosarcina</taxon>
    </lineage>
</organism>
<feature type="transmembrane region" description="Helical" evidence="1">
    <location>
        <begin position="163"/>
        <end position="183"/>
    </location>
</feature>
<name>A0ABZ0L511_9BACL</name>
<keyword evidence="1" id="KW-1133">Transmembrane helix</keyword>